<keyword evidence="4" id="KW-1185">Reference proteome</keyword>
<dbReference type="SUPFAM" id="SSF47616">
    <property type="entry name" value="GST C-terminal domain-like"/>
    <property type="match status" value="1"/>
</dbReference>
<evidence type="ECO:0000313" key="4">
    <source>
        <dbReference type="Proteomes" id="UP000256645"/>
    </source>
</evidence>
<dbReference type="InterPro" id="IPR054416">
    <property type="entry name" value="GST_UstS-like_C"/>
</dbReference>
<organism evidence="3 4">
    <name type="scientific">Coleophoma cylindrospora</name>
    <dbReference type="NCBI Taxonomy" id="1849047"/>
    <lineage>
        <taxon>Eukaryota</taxon>
        <taxon>Fungi</taxon>
        <taxon>Dikarya</taxon>
        <taxon>Ascomycota</taxon>
        <taxon>Pezizomycotina</taxon>
        <taxon>Leotiomycetes</taxon>
        <taxon>Helotiales</taxon>
        <taxon>Dermateaceae</taxon>
        <taxon>Coleophoma</taxon>
    </lineage>
</organism>
<dbReference type="InterPro" id="IPR036282">
    <property type="entry name" value="Glutathione-S-Trfase_C_sf"/>
</dbReference>
<comment type="caution">
    <text evidence="3">The sequence shown here is derived from an EMBL/GenBank/DDBJ whole genome shotgun (WGS) entry which is preliminary data.</text>
</comment>
<dbReference type="AlphaFoldDB" id="A0A3D8QSF8"/>
<gene>
    <name evidence="3" type="ORF">BP6252_10231</name>
</gene>
<dbReference type="SUPFAM" id="SSF52833">
    <property type="entry name" value="Thioredoxin-like"/>
    <property type="match status" value="1"/>
</dbReference>
<evidence type="ECO:0000259" key="1">
    <source>
        <dbReference type="Pfam" id="PF13409"/>
    </source>
</evidence>
<accession>A0A3D8QSF8</accession>
<sequence length="241" mass="27429">MPTAILYDIPSRSPCACWSPNPWKTRLLLNFKNIDYKTEWVEYPDIAAKYKELGIPPNPKEPYPYAIPGISIETPDGLLHLQGSREIATVIEKYWPTPSVHLDSPYMEKIDTFKFVGPLATLLMPRNAQNILNPVSVEYFSRTRSARFGMTLDEFEKSKPVDEVWANATKVLSELADMLKENPSGPFLMGKEVSYADFVVVGVFQFYKRAGQDIFDRAMAVDTALPALYDACEPWLKRDNH</sequence>
<dbReference type="STRING" id="1849047.A0A3D8QSF8"/>
<dbReference type="OrthoDB" id="4951845at2759"/>
<dbReference type="EMBL" id="PDLM01000012">
    <property type="protein sequence ID" value="RDW64580.1"/>
    <property type="molecule type" value="Genomic_DNA"/>
</dbReference>
<name>A0A3D8QSF8_9HELO</name>
<proteinExistence type="predicted"/>
<evidence type="ECO:0000313" key="3">
    <source>
        <dbReference type="EMBL" id="RDW64580.1"/>
    </source>
</evidence>
<feature type="domain" description="Glutathione S-transferase UstS-like C-terminal" evidence="2">
    <location>
        <begin position="115"/>
        <end position="210"/>
    </location>
</feature>
<protein>
    <submittedName>
        <fullName evidence="3">Uncharacterized protein</fullName>
    </submittedName>
</protein>
<evidence type="ECO:0000259" key="2">
    <source>
        <dbReference type="Pfam" id="PF22041"/>
    </source>
</evidence>
<dbReference type="InterPro" id="IPR004045">
    <property type="entry name" value="Glutathione_S-Trfase_N"/>
</dbReference>
<dbReference type="Gene3D" id="3.40.30.10">
    <property type="entry name" value="Glutaredoxin"/>
    <property type="match status" value="1"/>
</dbReference>
<dbReference type="Gene3D" id="1.20.1050.10">
    <property type="match status" value="1"/>
</dbReference>
<dbReference type="Pfam" id="PF22041">
    <property type="entry name" value="GST_C_7"/>
    <property type="match status" value="1"/>
</dbReference>
<dbReference type="Proteomes" id="UP000256645">
    <property type="component" value="Unassembled WGS sequence"/>
</dbReference>
<feature type="domain" description="GST N-terminal" evidence="1">
    <location>
        <begin position="18"/>
        <end position="92"/>
    </location>
</feature>
<dbReference type="Pfam" id="PF13409">
    <property type="entry name" value="GST_N_2"/>
    <property type="match status" value="1"/>
</dbReference>
<dbReference type="InterPro" id="IPR036249">
    <property type="entry name" value="Thioredoxin-like_sf"/>
</dbReference>
<reference evidence="3 4" key="1">
    <citation type="journal article" date="2018" name="IMA Fungus">
        <title>IMA Genome-F 9: Draft genome sequence of Annulohypoxylon stygium, Aspergillus mulundensis, Berkeleyomyces basicola (syn. Thielaviopsis basicola), Ceratocystis smalleyi, two Cercospora beticola strains, Coleophoma cylindrospora, Fusarium fracticaudum, Phialophora cf. hyalina, and Morchella septimelata.</title>
        <authorList>
            <person name="Wingfield B.D."/>
            <person name="Bills G.F."/>
            <person name="Dong Y."/>
            <person name="Huang W."/>
            <person name="Nel W.J."/>
            <person name="Swalarsk-Parry B.S."/>
            <person name="Vaghefi N."/>
            <person name="Wilken P.M."/>
            <person name="An Z."/>
            <person name="de Beer Z.W."/>
            <person name="De Vos L."/>
            <person name="Chen L."/>
            <person name="Duong T.A."/>
            <person name="Gao Y."/>
            <person name="Hammerbacher A."/>
            <person name="Kikkert J.R."/>
            <person name="Li Y."/>
            <person name="Li H."/>
            <person name="Li K."/>
            <person name="Li Q."/>
            <person name="Liu X."/>
            <person name="Ma X."/>
            <person name="Naidoo K."/>
            <person name="Pethybridge S.J."/>
            <person name="Sun J."/>
            <person name="Steenkamp E.T."/>
            <person name="van der Nest M.A."/>
            <person name="van Wyk S."/>
            <person name="Wingfield M.J."/>
            <person name="Xiong C."/>
            <person name="Yue Q."/>
            <person name="Zhang X."/>
        </authorList>
    </citation>
    <scope>NUCLEOTIDE SEQUENCE [LARGE SCALE GENOMIC DNA]</scope>
    <source>
        <strain evidence="3 4">BP6252</strain>
    </source>
</reference>